<evidence type="ECO:0000256" key="9">
    <source>
        <dbReference type="ARBA" id="ARBA00023002"/>
    </source>
</evidence>
<evidence type="ECO:0000256" key="10">
    <source>
        <dbReference type="ARBA" id="ARBA00023004"/>
    </source>
</evidence>
<dbReference type="GO" id="GO:0005743">
    <property type="term" value="C:mitochondrial inner membrane"/>
    <property type="evidence" value="ECO:0007669"/>
    <property type="project" value="TreeGrafter"/>
</dbReference>
<keyword evidence="3 14" id="KW-0813">Transport</keyword>
<comment type="cofactor">
    <cofactor evidence="1 14">
        <name>FAD</name>
        <dbReference type="ChEBI" id="CHEBI:57692"/>
    </cofactor>
</comment>
<keyword evidence="8 14" id="KW-0249">Electron transport</keyword>
<dbReference type="InterPro" id="IPR036188">
    <property type="entry name" value="FAD/NAD-bd_sf"/>
</dbReference>
<evidence type="ECO:0000256" key="1">
    <source>
        <dbReference type="ARBA" id="ARBA00001974"/>
    </source>
</evidence>
<evidence type="ECO:0000256" key="3">
    <source>
        <dbReference type="ARBA" id="ARBA00022448"/>
    </source>
</evidence>
<dbReference type="Gene3D" id="3.30.70.20">
    <property type="match status" value="1"/>
</dbReference>
<evidence type="ECO:0000256" key="11">
    <source>
        <dbReference type="ARBA" id="ARBA00023014"/>
    </source>
</evidence>
<evidence type="ECO:0000256" key="13">
    <source>
        <dbReference type="ARBA" id="ARBA00052682"/>
    </source>
</evidence>
<proteinExistence type="predicted"/>
<dbReference type="InterPro" id="IPR007859">
    <property type="entry name" value="ETF-QO/FixX_C"/>
</dbReference>
<sequence>MKTGMMAAEAAYEKLLGSAEEQQQGPILLDNYETAFNKSWVHDELYAVRNCKPSFHTTLGIYGGLVYSGFSTMITKGREPWTFKHGKPDWAELDPAAICKPIQYPKPDGKITFDLLTNVSRTGTNHAEDQPSHLRLRDKDVPVERNLAIYDGPEGRFCPAGVYEFVDDEAKPGHKRLQINSQNCIHCKTCDIKDPSQNIDWTVPEGGDGPQYVWT</sequence>
<dbReference type="FunFam" id="3.30.70.20:FF:000012">
    <property type="entry name" value="Electron transfer flavoprotein-ubiquinone oxidoreductase, mitochondrial"/>
    <property type="match status" value="1"/>
</dbReference>
<keyword evidence="10 14" id="KW-0408">Iron</keyword>
<feature type="domain" description="4Fe-4S ferredoxin-type" evidence="15">
    <location>
        <begin position="175"/>
        <end position="204"/>
    </location>
</feature>
<dbReference type="GO" id="GO:0046872">
    <property type="term" value="F:metal ion binding"/>
    <property type="evidence" value="ECO:0007669"/>
    <property type="project" value="UniProtKB-KW"/>
</dbReference>
<keyword evidence="12 14" id="KW-0830">Ubiquinone</keyword>
<keyword evidence="4" id="KW-0004">4Fe-4S</keyword>
<protein>
    <recommendedName>
        <fullName evidence="14">Electron transfer flavoprotein-ubiquinone oxidoreductase</fullName>
        <shortName evidence="14">ETF-QO</shortName>
        <ecNumber evidence="14">1.5.5.1</ecNumber>
    </recommendedName>
</protein>
<dbReference type="SUPFAM" id="SSF51905">
    <property type="entry name" value="FAD/NAD(P)-binding domain"/>
    <property type="match status" value="1"/>
</dbReference>
<dbReference type="GO" id="GO:0051539">
    <property type="term" value="F:4 iron, 4 sulfur cluster binding"/>
    <property type="evidence" value="ECO:0007669"/>
    <property type="project" value="UniProtKB-UniRule"/>
</dbReference>
<dbReference type="InterPro" id="IPR040156">
    <property type="entry name" value="ETF-QO"/>
</dbReference>
<evidence type="ECO:0000256" key="6">
    <source>
        <dbReference type="ARBA" id="ARBA00022723"/>
    </source>
</evidence>
<keyword evidence="7 14" id="KW-0274">FAD</keyword>
<evidence type="ECO:0000256" key="8">
    <source>
        <dbReference type="ARBA" id="ARBA00022982"/>
    </source>
</evidence>
<dbReference type="GO" id="GO:0004174">
    <property type="term" value="F:electron-transferring-flavoprotein dehydrogenase activity"/>
    <property type="evidence" value="ECO:0007669"/>
    <property type="project" value="UniProtKB-UniRule"/>
</dbReference>
<reference evidence="16" key="1">
    <citation type="journal article" date="2014" name="Genome Announc.">
        <title>De novo whole-genome sequence and genome annotation of Lichtheimia ramosa.</title>
        <authorList>
            <person name="Linde J."/>
            <person name="Schwartze V."/>
            <person name="Binder U."/>
            <person name="Lass-Florl C."/>
            <person name="Voigt K."/>
            <person name="Horn F."/>
        </authorList>
    </citation>
    <scope>NUCLEOTIDE SEQUENCE</scope>
    <source>
        <strain evidence="16">JMRC FSU:6197</strain>
    </source>
</reference>
<evidence type="ECO:0000256" key="2">
    <source>
        <dbReference type="ARBA" id="ARBA00002819"/>
    </source>
</evidence>
<keyword evidence="6 14" id="KW-0479">Metal-binding</keyword>
<comment type="function">
    <text evidence="2 14">Accepts electrons from ETF and reduces ubiquinone.</text>
</comment>
<dbReference type="EC" id="1.5.5.1" evidence="14"/>
<evidence type="ECO:0000313" key="16">
    <source>
        <dbReference type="EMBL" id="CDS09328.1"/>
    </source>
</evidence>
<organism evidence="16">
    <name type="scientific">Lichtheimia ramosa</name>
    <dbReference type="NCBI Taxonomy" id="688394"/>
    <lineage>
        <taxon>Eukaryota</taxon>
        <taxon>Fungi</taxon>
        <taxon>Fungi incertae sedis</taxon>
        <taxon>Mucoromycota</taxon>
        <taxon>Mucoromycotina</taxon>
        <taxon>Mucoromycetes</taxon>
        <taxon>Mucorales</taxon>
        <taxon>Lichtheimiaceae</taxon>
        <taxon>Lichtheimia</taxon>
    </lineage>
</organism>
<keyword evidence="5 14" id="KW-0285">Flavoprotein</keyword>
<dbReference type="EMBL" id="LK023331">
    <property type="protein sequence ID" value="CDS09328.1"/>
    <property type="molecule type" value="Genomic_DNA"/>
</dbReference>
<keyword evidence="11 14" id="KW-0411">Iron-sulfur</keyword>
<dbReference type="InterPro" id="IPR017896">
    <property type="entry name" value="4Fe4S_Fe-S-bd"/>
</dbReference>
<name>A0A077WQD5_9FUNG</name>
<dbReference type="Gene3D" id="3.30.9.90">
    <property type="match status" value="1"/>
</dbReference>
<evidence type="ECO:0000256" key="5">
    <source>
        <dbReference type="ARBA" id="ARBA00022630"/>
    </source>
</evidence>
<evidence type="ECO:0000256" key="4">
    <source>
        <dbReference type="ARBA" id="ARBA00022485"/>
    </source>
</evidence>
<accession>A0A077WQD5</accession>
<evidence type="ECO:0000256" key="12">
    <source>
        <dbReference type="ARBA" id="ARBA00023075"/>
    </source>
</evidence>
<dbReference type="OrthoDB" id="2398171at2759"/>
<keyword evidence="9 14" id="KW-0560">Oxidoreductase</keyword>
<dbReference type="PANTHER" id="PTHR10617">
    <property type="entry name" value="ELECTRON TRANSFER FLAVOPROTEIN-UBIQUINONE OXIDOREDUCTASE"/>
    <property type="match status" value="1"/>
</dbReference>
<dbReference type="PANTHER" id="PTHR10617:SF107">
    <property type="entry name" value="ELECTRON TRANSFER FLAVOPROTEIN-UBIQUINONE OXIDOREDUCTASE, MITOCHONDRIAL"/>
    <property type="match status" value="1"/>
</dbReference>
<dbReference type="PROSITE" id="PS51379">
    <property type="entry name" value="4FE4S_FER_2"/>
    <property type="match status" value="1"/>
</dbReference>
<dbReference type="Pfam" id="PF05187">
    <property type="entry name" value="Fer4_ETF_QO"/>
    <property type="match status" value="1"/>
</dbReference>
<comment type="catalytic activity">
    <reaction evidence="13 14">
        <text>a ubiquinone + reduced [electron-transfer flavoprotein] = a ubiquinol + oxidized [electron-transfer flavoprotein] + H(+)</text>
        <dbReference type="Rhea" id="RHEA:24052"/>
        <dbReference type="Rhea" id="RHEA-COMP:9565"/>
        <dbReference type="Rhea" id="RHEA-COMP:9566"/>
        <dbReference type="Rhea" id="RHEA-COMP:10685"/>
        <dbReference type="Rhea" id="RHEA-COMP:10686"/>
        <dbReference type="ChEBI" id="CHEBI:15378"/>
        <dbReference type="ChEBI" id="CHEBI:16389"/>
        <dbReference type="ChEBI" id="CHEBI:17976"/>
        <dbReference type="ChEBI" id="CHEBI:57692"/>
        <dbReference type="ChEBI" id="CHEBI:58307"/>
        <dbReference type="EC" id="1.5.5.1"/>
    </reaction>
</comment>
<comment type="cofactor">
    <cofactor evidence="14">
        <name>[4Fe-4S] cluster</name>
        <dbReference type="ChEBI" id="CHEBI:49883"/>
    </cofactor>
    <text evidence="14">Binds 1 [4Fe-4S] cluster.</text>
</comment>
<gene>
    <name evidence="16" type="ORF">LRAMOSA10688</name>
</gene>
<evidence type="ECO:0000256" key="14">
    <source>
        <dbReference type="RuleBase" id="RU366068"/>
    </source>
</evidence>
<dbReference type="SUPFAM" id="SSF54862">
    <property type="entry name" value="4Fe-4S ferredoxins"/>
    <property type="match status" value="1"/>
</dbReference>
<evidence type="ECO:0000259" key="15">
    <source>
        <dbReference type="PROSITE" id="PS51379"/>
    </source>
</evidence>
<dbReference type="AlphaFoldDB" id="A0A077WQD5"/>
<evidence type="ECO:0000256" key="7">
    <source>
        <dbReference type="ARBA" id="ARBA00022827"/>
    </source>
</evidence>